<dbReference type="AlphaFoldDB" id="A0A822ESG8"/>
<dbReference type="EMBL" id="CAJOBR010075537">
    <property type="protein sequence ID" value="CAF5111130.1"/>
    <property type="molecule type" value="Genomic_DNA"/>
</dbReference>
<dbReference type="Proteomes" id="UP000663848">
    <property type="component" value="Unassembled WGS sequence"/>
</dbReference>
<comment type="caution">
    <text evidence="1">The sequence shown here is derived from an EMBL/GenBank/DDBJ whole genome shotgun (WGS) entry which is preliminary data.</text>
</comment>
<accession>A0A822ESG8</accession>
<evidence type="ECO:0000313" key="2">
    <source>
        <dbReference type="Proteomes" id="UP000663848"/>
    </source>
</evidence>
<sequence>YVFCIILVMGSELIVAMYTVLLSDEWNHRLSKKLKIRLLKYNYSTPQHFEYDLDIIHKQVDDEEK</sequence>
<proteinExistence type="predicted"/>
<organism evidence="1 2">
    <name type="scientific">Rotaria socialis</name>
    <dbReference type="NCBI Taxonomy" id="392032"/>
    <lineage>
        <taxon>Eukaryota</taxon>
        <taxon>Metazoa</taxon>
        <taxon>Spiralia</taxon>
        <taxon>Gnathifera</taxon>
        <taxon>Rotifera</taxon>
        <taxon>Eurotatoria</taxon>
        <taxon>Bdelloidea</taxon>
        <taxon>Philodinida</taxon>
        <taxon>Philodinidae</taxon>
        <taxon>Rotaria</taxon>
    </lineage>
</organism>
<reference evidence="1" key="1">
    <citation type="submission" date="2021-02" db="EMBL/GenBank/DDBJ databases">
        <authorList>
            <person name="Nowell W R."/>
        </authorList>
    </citation>
    <scope>NUCLEOTIDE SEQUENCE</scope>
</reference>
<gene>
    <name evidence="1" type="ORF">QYT958_LOCUS45440</name>
</gene>
<protein>
    <submittedName>
        <fullName evidence="1">Uncharacterized protein</fullName>
    </submittedName>
</protein>
<evidence type="ECO:0000313" key="1">
    <source>
        <dbReference type="EMBL" id="CAF5111130.1"/>
    </source>
</evidence>
<feature type="non-terminal residue" evidence="1">
    <location>
        <position position="1"/>
    </location>
</feature>
<name>A0A822ESG8_9BILA</name>